<gene>
    <name evidence="2" type="ORF">ACG04R_09515</name>
</gene>
<dbReference type="PROSITE" id="PS50995">
    <property type="entry name" value="HTH_MARR_2"/>
    <property type="match status" value="1"/>
</dbReference>
<dbReference type="InterPro" id="IPR036388">
    <property type="entry name" value="WH-like_DNA-bd_sf"/>
</dbReference>
<dbReference type="PRINTS" id="PR00598">
    <property type="entry name" value="HTHMARR"/>
</dbReference>
<dbReference type="InterPro" id="IPR000835">
    <property type="entry name" value="HTH_MarR-typ"/>
</dbReference>
<accession>A0ABW7HAU7</accession>
<dbReference type="SMART" id="SM00347">
    <property type="entry name" value="HTH_MARR"/>
    <property type="match status" value="1"/>
</dbReference>
<keyword evidence="3" id="KW-1185">Reference proteome</keyword>
<protein>
    <submittedName>
        <fullName evidence="2">MarR family winged helix-turn-helix transcriptional regulator</fullName>
    </submittedName>
</protein>
<dbReference type="InterPro" id="IPR036390">
    <property type="entry name" value="WH_DNA-bd_sf"/>
</dbReference>
<feature type="domain" description="HTH marR-type" evidence="1">
    <location>
        <begin position="15"/>
        <end position="149"/>
    </location>
</feature>
<name>A0ABW7HAU7_9BURK</name>
<dbReference type="PANTHER" id="PTHR33164:SF43">
    <property type="entry name" value="HTH-TYPE TRANSCRIPTIONAL REPRESSOR YETL"/>
    <property type="match status" value="1"/>
</dbReference>
<dbReference type="Pfam" id="PF12802">
    <property type="entry name" value="MarR_2"/>
    <property type="match status" value="1"/>
</dbReference>
<evidence type="ECO:0000313" key="2">
    <source>
        <dbReference type="EMBL" id="MFG6486909.1"/>
    </source>
</evidence>
<dbReference type="PANTHER" id="PTHR33164">
    <property type="entry name" value="TRANSCRIPTIONAL REGULATOR, MARR FAMILY"/>
    <property type="match status" value="1"/>
</dbReference>
<dbReference type="Proteomes" id="UP001606134">
    <property type="component" value="Unassembled WGS sequence"/>
</dbReference>
<dbReference type="SUPFAM" id="SSF46785">
    <property type="entry name" value="Winged helix' DNA-binding domain"/>
    <property type="match status" value="1"/>
</dbReference>
<dbReference type="Gene3D" id="1.10.10.10">
    <property type="entry name" value="Winged helix-like DNA-binding domain superfamily/Winged helix DNA-binding domain"/>
    <property type="match status" value="1"/>
</dbReference>
<dbReference type="EMBL" id="JBIGIC010000004">
    <property type="protein sequence ID" value="MFG6486909.1"/>
    <property type="molecule type" value="Genomic_DNA"/>
</dbReference>
<organism evidence="2 3">
    <name type="scientific">Pelomonas candidula</name>
    <dbReference type="NCBI Taxonomy" id="3299025"/>
    <lineage>
        <taxon>Bacteria</taxon>
        <taxon>Pseudomonadati</taxon>
        <taxon>Pseudomonadota</taxon>
        <taxon>Betaproteobacteria</taxon>
        <taxon>Burkholderiales</taxon>
        <taxon>Sphaerotilaceae</taxon>
        <taxon>Roseateles</taxon>
    </lineage>
</organism>
<proteinExistence type="predicted"/>
<dbReference type="RefSeq" id="WP_394408718.1">
    <property type="nucleotide sequence ID" value="NZ_JBIGIC010000004.1"/>
</dbReference>
<dbReference type="InterPro" id="IPR039422">
    <property type="entry name" value="MarR/SlyA-like"/>
</dbReference>
<reference evidence="2 3" key="1">
    <citation type="submission" date="2024-08" db="EMBL/GenBank/DDBJ databases">
        <authorList>
            <person name="Lu H."/>
        </authorList>
    </citation>
    <scope>NUCLEOTIDE SEQUENCE [LARGE SCALE GENOMIC DNA]</scope>
    <source>
        <strain evidence="2 3">BYS78W</strain>
    </source>
</reference>
<evidence type="ECO:0000313" key="3">
    <source>
        <dbReference type="Proteomes" id="UP001606134"/>
    </source>
</evidence>
<evidence type="ECO:0000259" key="1">
    <source>
        <dbReference type="PROSITE" id="PS50995"/>
    </source>
</evidence>
<sequence>MRKQVDVVNQSSDLAEEVVESVHAVMHRFRSLQFQALKEAAHDLSHMEAKALGFFAARPGATQSELVQHSGRDKGQVARLIAGLRERGLLEAGADASDKRSVRLQVSAAGKALQQQVRKQARRVSAQAVSGLDDAECRQLLALLAKLRDNLAEGEA</sequence>
<comment type="caution">
    <text evidence="2">The sequence shown here is derived from an EMBL/GenBank/DDBJ whole genome shotgun (WGS) entry which is preliminary data.</text>
</comment>